<dbReference type="PANTHER" id="PTHR46481">
    <property type="entry name" value="ZINC FINGER BED DOMAIN-CONTAINING PROTEIN 4"/>
    <property type="match status" value="1"/>
</dbReference>
<comment type="caution">
    <text evidence="8">The sequence shown here is derived from an EMBL/GenBank/DDBJ whole genome shotgun (WGS) entry which is preliminary data.</text>
</comment>
<dbReference type="OrthoDB" id="2798924at2759"/>
<evidence type="ECO:0000256" key="5">
    <source>
        <dbReference type="ARBA" id="ARBA00023242"/>
    </source>
</evidence>
<feature type="compositionally biased region" description="Basic residues" evidence="6">
    <location>
        <begin position="1"/>
        <end position="11"/>
    </location>
</feature>
<evidence type="ECO:0000256" key="3">
    <source>
        <dbReference type="ARBA" id="ARBA00022771"/>
    </source>
</evidence>
<feature type="compositionally biased region" description="Polar residues" evidence="6">
    <location>
        <begin position="12"/>
        <end position="33"/>
    </location>
</feature>
<evidence type="ECO:0000259" key="7">
    <source>
        <dbReference type="Pfam" id="PF05699"/>
    </source>
</evidence>
<evidence type="ECO:0000313" key="8">
    <source>
        <dbReference type="EMBL" id="THH15827.1"/>
    </source>
</evidence>
<dbReference type="SUPFAM" id="SSF53098">
    <property type="entry name" value="Ribonuclease H-like"/>
    <property type="match status" value="1"/>
</dbReference>
<dbReference type="PANTHER" id="PTHR46481:SF10">
    <property type="entry name" value="ZINC FINGER BED DOMAIN-CONTAINING PROTEIN 39"/>
    <property type="match status" value="1"/>
</dbReference>
<proteinExistence type="predicted"/>
<dbReference type="AlphaFoldDB" id="A0A4S4LUR5"/>
<keyword evidence="4" id="KW-0862">Zinc</keyword>
<keyword evidence="9" id="KW-1185">Reference proteome</keyword>
<dbReference type="InterPro" id="IPR052035">
    <property type="entry name" value="ZnF_BED_domain_contain"/>
</dbReference>
<dbReference type="EMBL" id="SGPM01000785">
    <property type="protein sequence ID" value="THH15827.1"/>
    <property type="molecule type" value="Genomic_DNA"/>
</dbReference>
<dbReference type="InterPro" id="IPR008906">
    <property type="entry name" value="HATC_C_dom"/>
</dbReference>
<evidence type="ECO:0000313" key="9">
    <source>
        <dbReference type="Proteomes" id="UP000308730"/>
    </source>
</evidence>
<gene>
    <name evidence="8" type="ORF">EUX98_g9402</name>
</gene>
<evidence type="ECO:0000256" key="1">
    <source>
        <dbReference type="ARBA" id="ARBA00004123"/>
    </source>
</evidence>
<dbReference type="GO" id="GO:0008270">
    <property type="term" value="F:zinc ion binding"/>
    <property type="evidence" value="ECO:0007669"/>
    <property type="project" value="UniProtKB-KW"/>
</dbReference>
<organism evidence="8 9">
    <name type="scientific">Antrodiella citrinella</name>
    <dbReference type="NCBI Taxonomy" id="2447956"/>
    <lineage>
        <taxon>Eukaryota</taxon>
        <taxon>Fungi</taxon>
        <taxon>Dikarya</taxon>
        <taxon>Basidiomycota</taxon>
        <taxon>Agaricomycotina</taxon>
        <taxon>Agaricomycetes</taxon>
        <taxon>Polyporales</taxon>
        <taxon>Steccherinaceae</taxon>
        <taxon>Antrodiella</taxon>
    </lineage>
</organism>
<sequence>MSKHRRKRARRQSSPTSREAAASLSNEGSSTSAAPAPLSRKDAKILEFNERYDVENKSHEEVLAAQLENWSSDVYDHFIMPPGIITTKTRDGTITVQYVFVCKSHIGPSSTAPTLTRAHHDDSTSNLVRHVDICKPDDAVAPAGKAINDFAHGSTYSKALFRYLLSLWIACRHRPFSIIEDPELIRIFRMLYAQVEIPSASTISRDIQEIFTLSQAHIAKLLQDFPGRLHLGLDGWTLPNVLSFLGVTVHYIEGAQMRTFILDFVKLAENHTGNYLTQELAKCLKLYGIDKKILGITGDNASNNDTLMAELELLLGGYFSMLTHIRCLAHILNLIVKAILSLFIMRRVQASSESDTGEDDLELYELQEEDDLDSSLATREFNDDGEPVPQTDDDLEVDAAREEADAMIIEEIMAEVEASEGGHRANIRVAQFAITKLTQLAKRIFHSPAIREDLRMACELCQIKPKQMIRFVATRWNSVSQAISRALYLRPALDTLLALPKYDKNNKKSLRRFKPSPEEWIVLEQLEPVLEMFLVATELISHSSQPLLHVVIPIIDKLTAELENVIANNNLVQAVRLAATRGIKVLNKYYSATDESIMYRLAILLHPRYKMAYFKKQKWPQDWIDTATDLLRQQWVTYYKPKATELQVVAAAAAQASTSAPGLASSASASAHRINKLFAEDDFDNTGTTTTGPMDPLEQYLSTPPMSCGDPILYWSGMLGIPGQPENQFARMALDFLSAPATSTDVERAFSRGSLTVTKRRHALSDESVRAATVLSSWANIPDIIPEAHIVSVFKGKSRRPKGAGIVSDDVPAGVEVIEVD</sequence>
<keyword evidence="5" id="KW-0539">Nucleus</keyword>
<dbReference type="Proteomes" id="UP000308730">
    <property type="component" value="Unassembled WGS sequence"/>
</dbReference>
<dbReference type="GO" id="GO:0046983">
    <property type="term" value="F:protein dimerization activity"/>
    <property type="evidence" value="ECO:0007669"/>
    <property type="project" value="InterPro"/>
</dbReference>
<evidence type="ECO:0000256" key="2">
    <source>
        <dbReference type="ARBA" id="ARBA00022723"/>
    </source>
</evidence>
<keyword evidence="2" id="KW-0479">Metal-binding</keyword>
<name>A0A4S4LUR5_9APHY</name>
<evidence type="ECO:0000256" key="4">
    <source>
        <dbReference type="ARBA" id="ARBA00022833"/>
    </source>
</evidence>
<keyword evidence="3" id="KW-0863">Zinc-finger</keyword>
<feature type="domain" description="HAT C-terminal dimerisation" evidence="7">
    <location>
        <begin position="729"/>
        <end position="778"/>
    </location>
</feature>
<reference evidence="8 9" key="1">
    <citation type="submission" date="2019-02" db="EMBL/GenBank/DDBJ databases">
        <title>Genome sequencing of the rare red list fungi Antrodiella citrinella (Flaviporus citrinellus).</title>
        <authorList>
            <person name="Buettner E."/>
            <person name="Kellner H."/>
        </authorList>
    </citation>
    <scope>NUCLEOTIDE SEQUENCE [LARGE SCALE GENOMIC DNA]</scope>
    <source>
        <strain evidence="8 9">DSM 108506</strain>
    </source>
</reference>
<dbReference type="InterPro" id="IPR012337">
    <property type="entry name" value="RNaseH-like_sf"/>
</dbReference>
<feature type="region of interest" description="Disordered" evidence="6">
    <location>
        <begin position="1"/>
        <end position="40"/>
    </location>
</feature>
<dbReference type="Pfam" id="PF05699">
    <property type="entry name" value="Dimer_Tnp_hAT"/>
    <property type="match status" value="1"/>
</dbReference>
<comment type="subcellular location">
    <subcellularLocation>
        <location evidence="1">Nucleus</location>
    </subcellularLocation>
</comment>
<accession>A0A4S4LUR5</accession>
<dbReference type="GO" id="GO:0005634">
    <property type="term" value="C:nucleus"/>
    <property type="evidence" value="ECO:0007669"/>
    <property type="project" value="UniProtKB-SubCell"/>
</dbReference>
<evidence type="ECO:0000256" key="6">
    <source>
        <dbReference type="SAM" id="MobiDB-lite"/>
    </source>
</evidence>
<protein>
    <recommendedName>
        <fullName evidence="7">HAT C-terminal dimerisation domain-containing protein</fullName>
    </recommendedName>
</protein>